<dbReference type="EMBL" id="CM001377">
    <property type="protein sequence ID" value="EHM10171.1"/>
    <property type="molecule type" value="Genomic_DNA"/>
</dbReference>
<evidence type="ECO:0000256" key="1">
    <source>
        <dbReference type="ARBA" id="ARBA00001946"/>
    </source>
</evidence>
<dbReference type="Pfam" id="PF01368">
    <property type="entry name" value="DHH"/>
    <property type="match status" value="1"/>
</dbReference>
<dbReference type="InterPro" id="IPR046342">
    <property type="entry name" value="CBS_dom_sf"/>
</dbReference>
<keyword evidence="5" id="KW-0819">tRNA processing</keyword>
<dbReference type="eggNOG" id="COG0517">
    <property type="taxonomic scope" value="Bacteria"/>
</dbReference>
<gene>
    <name evidence="14" type="ORF">TheveDRAFT_1043</name>
</gene>
<dbReference type="Proteomes" id="UP000005730">
    <property type="component" value="Chromosome"/>
</dbReference>
<keyword evidence="8" id="KW-0547">Nucleotide-binding</keyword>
<dbReference type="Gene3D" id="1.10.3090.10">
    <property type="entry name" value="cca-adding enzyme, domain 2"/>
    <property type="match status" value="1"/>
</dbReference>
<dbReference type="HOGENOM" id="CLU_015961_5_0_0"/>
<dbReference type="InterPro" id="IPR043519">
    <property type="entry name" value="NT_sf"/>
</dbReference>
<keyword evidence="7" id="KW-0479">Metal-binding</keyword>
<dbReference type="GO" id="GO:0000049">
    <property type="term" value="F:tRNA binding"/>
    <property type="evidence" value="ECO:0007669"/>
    <property type="project" value="UniProtKB-KW"/>
</dbReference>
<evidence type="ECO:0000256" key="10">
    <source>
        <dbReference type="ARBA" id="ARBA00022884"/>
    </source>
</evidence>
<comment type="cofactor">
    <cofactor evidence="1">
        <name>Mg(2+)</name>
        <dbReference type="ChEBI" id="CHEBI:18420"/>
    </cofactor>
</comment>
<keyword evidence="4 12" id="KW-0808">Transferase</keyword>
<dbReference type="Gene3D" id="3.10.310.30">
    <property type="match status" value="1"/>
</dbReference>
<feature type="domain" description="CBS" evidence="13">
    <location>
        <begin position="314"/>
        <end position="369"/>
    </location>
</feature>
<dbReference type="Pfam" id="PF00571">
    <property type="entry name" value="CBS"/>
    <property type="match status" value="2"/>
</dbReference>
<keyword evidence="10 12" id="KW-0694">RNA-binding</keyword>
<dbReference type="InterPro" id="IPR002646">
    <property type="entry name" value="PolA_pol_head_dom"/>
</dbReference>
<dbReference type="eggNOG" id="COG0617">
    <property type="taxonomic scope" value="Bacteria"/>
</dbReference>
<evidence type="ECO:0000256" key="8">
    <source>
        <dbReference type="ARBA" id="ARBA00022741"/>
    </source>
</evidence>
<dbReference type="Gene3D" id="3.10.580.10">
    <property type="entry name" value="CBS-domain"/>
    <property type="match status" value="1"/>
</dbReference>
<dbReference type="GO" id="GO:0016779">
    <property type="term" value="F:nucleotidyltransferase activity"/>
    <property type="evidence" value="ECO:0007669"/>
    <property type="project" value="UniProtKB-KW"/>
</dbReference>
<reference evidence="14 15" key="1">
    <citation type="submission" date="2011-10" db="EMBL/GenBank/DDBJ databases">
        <title>The Noncontiguous Finished genome of Thermanaerovibrio velox DSM 12556.</title>
        <authorList>
            <consortium name="US DOE Joint Genome Institute (JGI-PGF)"/>
            <person name="Lucas S."/>
            <person name="Copeland A."/>
            <person name="Lapidus A."/>
            <person name="Glavina del Rio T."/>
            <person name="Dalin E."/>
            <person name="Tice H."/>
            <person name="Bruce D."/>
            <person name="Goodwin L."/>
            <person name="Pitluck S."/>
            <person name="Peters L."/>
            <person name="Mikhailova N."/>
            <person name="Teshima H."/>
            <person name="Kyrpides N."/>
            <person name="Mavromatis K."/>
            <person name="Ivanova N."/>
            <person name="Markowitz V."/>
            <person name="Cheng J.-F."/>
            <person name="Hugenholtz P."/>
            <person name="Woyke T."/>
            <person name="Wu D."/>
            <person name="Spring S."/>
            <person name="Brambilla E.-M."/>
            <person name="Klenk H.-P."/>
            <person name="Eisen J.A."/>
        </authorList>
    </citation>
    <scope>NUCLEOTIDE SEQUENCE [LARGE SCALE GENOMIC DNA]</scope>
    <source>
        <strain evidence="14 15">DSM 12556</strain>
    </source>
</reference>
<dbReference type="Gene3D" id="3.30.460.10">
    <property type="entry name" value="Beta Polymerase, domain 2"/>
    <property type="match status" value="1"/>
</dbReference>
<evidence type="ECO:0000256" key="2">
    <source>
        <dbReference type="ARBA" id="ARBA00007265"/>
    </source>
</evidence>
<dbReference type="Gene3D" id="3.90.1640.10">
    <property type="entry name" value="inorganic pyrophosphatase (n-terminal core)"/>
    <property type="match status" value="1"/>
</dbReference>
<dbReference type="eggNOG" id="COG0618">
    <property type="taxonomic scope" value="Bacteria"/>
</dbReference>
<dbReference type="InterPro" id="IPR038763">
    <property type="entry name" value="DHH_sf"/>
</dbReference>
<dbReference type="GO" id="GO:0000166">
    <property type="term" value="F:nucleotide binding"/>
    <property type="evidence" value="ECO:0007669"/>
    <property type="project" value="UniProtKB-KW"/>
</dbReference>
<evidence type="ECO:0000256" key="3">
    <source>
        <dbReference type="ARBA" id="ARBA00022555"/>
    </source>
</evidence>
<evidence type="ECO:0000256" key="5">
    <source>
        <dbReference type="ARBA" id="ARBA00022694"/>
    </source>
</evidence>
<proteinExistence type="inferred from homology"/>
<dbReference type="PANTHER" id="PTHR47788">
    <property type="entry name" value="POLYA POLYMERASE"/>
    <property type="match status" value="1"/>
</dbReference>
<dbReference type="PROSITE" id="PS51371">
    <property type="entry name" value="CBS"/>
    <property type="match status" value="2"/>
</dbReference>
<dbReference type="SUPFAM" id="SSF81891">
    <property type="entry name" value="Poly A polymerase C-terminal region-like"/>
    <property type="match status" value="1"/>
</dbReference>
<keyword evidence="3" id="KW-0820">tRNA-binding</keyword>
<evidence type="ECO:0000256" key="12">
    <source>
        <dbReference type="RuleBase" id="RU003953"/>
    </source>
</evidence>
<organism evidence="14 15">
    <name type="scientific">Thermanaerovibrio velox DSM 12556</name>
    <dbReference type="NCBI Taxonomy" id="926567"/>
    <lineage>
        <taxon>Bacteria</taxon>
        <taxon>Thermotogati</taxon>
        <taxon>Synergistota</taxon>
        <taxon>Synergistia</taxon>
        <taxon>Synergistales</taxon>
        <taxon>Synergistaceae</taxon>
        <taxon>Thermanaerovibrio</taxon>
    </lineage>
</organism>
<evidence type="ECO:0000256" key="7">
    <source>
        <dbReference type="ARBA" id="ARBA00022723"/>
    </source>
</evidence>
<evidence type="ECO:0000256" key="4">
    <source>
        <dbReference type="ARBA" id="ARBA00022679"/>
    </source>
</evidence>
<keyword evidence="6" id="KW-0548">Nucleotidyltransferase</keyword>
<dbReference type="InterPro" id="IPR052390">
    <property type="entry name" value="tRNA_nt/polyA_polymerase"/>
</dbReference>
<evidence type="ECO:0000313" key="15">
    <source>
        <dbReference type="Proteomes" id="UP000005730"/>
    </source>
</evidence>
<keyword evidence="15" id="KW-1185">Reference proteome</keyword>
<dbReference type="GO" id="GO:0046872">
    <property type="term" value="F:metal ion binding"/>
    <property type="evidence" value="ECO:0007669"/>
    <property type="project" value="UniProtKB-KW"/>
</dbReference>
<dbReference type="CDD" id="cd05398">
    <property type="entry name" value="NT_ClassII-CCAase"/>
    <property type="match status" value="1"/>
</dbReference>
<keyword evidence="9" id="KW-0460">Magnesium</keyword>
<dbReference type="InterPro" id="IPR001667">
    <property type="entry name" value="DDH_dom"/>
</dbReference>
<dbReference type="AlphaFoldDB" id="H0US82"/>
<dbReference type="Pfam" id="PF01743">
    <property type="entry name" value="PolyA_pol"/>
    <property type="match status" value="1"/>
</dbReference>
<accession>H0US82</accession>
<evidence type="ECO:0000256" key="9">
    <source>
        <dbReference type="ARBA" id="ARBA00022842"/>
    </source>
</evidence>
<sequence length="868" mass="96424">MRVITTHIGADFDSLASMWAALKLYGDGVMCFSGAASRNVRDFLKRNRAHVRVLTPKQVLKEAISTLVVVDARSLGRIGPFASVASDPSVTVHVFDHHPPVLDEIQASFSVIERAGATATILAEMLLERSIPLSPFDCTLMAMGIYEDTGALTFGSTTEREYLVMSELKKRGADLPSIPTWIELSFSTLERELLDRMIEAARERFVKGYRVVTCALEFPRFSEGISLFVHRLMDFFDADVAAAVITMDKRTYAVVRSREGIVDARRVMGDLPAGGHPQAASASMPRRDPNEVLSGLEARIAEMLKPSLTVGDAMSSPVMAVSASQTVEDAYRLMIRYGHSALPVVCDGRIDGIITRKDLDKAQLHGLGLVPVKEFMTERVVTISPDAPVWEAHRLLVSNNVGRLPVVRDDVLVGIITRTDMLRALYPSVSSSYDSREGVSLPWQEDVSQVLEGVPGDIMEKVRILADKAKGMGYPIYLVGGFVRDILLGRRNEDVDLVVEGDAVPLLESLAREGLDVSIHRRYGTGTITFSDGRKVDLATARREFYEYPVAQPTVSMDSLKHDLYRRDFTVNAMAVCLSPQWGLLVDYFGGRADLKRGQLRVLHNLSFVEDPTRIFRGVRLEGRLGLRMSQDTERLAISAVRGGLLNLLSGPKLRSEVELIFLEKDFVWDVERLRELGAWDAVFPGVPVGASGVKALRKLSMFRRRLGKDLPDFGRDVWLAFLGGLLYFGSPWGARGAVDRLSLSPREREVVEKILGDLGAVESAIGAKGEMRWSVICKELERFGRLVVFAWSGLTDKWRVRRRMLLYLTRLSKVLPMLTGRDLIDLGVPRGPMVGALLDALRLARMDGEVETLEDERAWVLKRLVEA</sequence>
<dbReference type="SUPFAM" id="SSF81301">
    <property type="entry name" value="Nucleotidyltransferase"/>
    <property type="match status" value="1"/>
</dbReference>
<dbReference type="PANTHER" id="PTHR47788:SF1">
    <property type="entry name" value="A-ADDING TRNA NUCLEOTIDYLTRANSFERASE"/>
    <property type="match status" value="1"/>
</dbReference>
<evidence type="ECO:0000313" key="14">
    <source>
        <dbReference type="EMBL" id="EHM10171.1"/>
    </source>
</evidence>
<feature type="domain" description="CBS" evidence="13">
    <location>
        <begin position="376"/>
        <end position="431"/>
    </location>
</feature>
<dbReference type="STRING" id="926567.TheveDRAFT_1043"/>
<evidence type="ECO:0000256" key="6">
    <source>
        <dbReference type="ARBA" id="ARBA00022695"/>
    </source>
</evidence>
<dbReference type="SUPFAM" id="SSF54631">
    <property type="entry name" value="CBS-domain pair"/>
    <property type="match status" value="1"/>
</dbReference>
<dbReference type="GO" id="GO:0008033">
    <property type="term" value="P:tRNA processing"/>
    <property type="evidence" value="ECO:0007669"/>
    <property type="project" value="UniProtKB-KW"/>
</dbReference>
<dbReference type="OrthoDB" id="9805698at2"/>
<name>H0US82_9BACT</name>
<comment type="similarity">
    <text evidence="2 12">Belongs to the tRNA nucleotidyltransferase/poly(A) polymerase family.</text>
</comment>
<dbReference type="InterPro" id="IPR000644">
    <property type="entry name" value="CBS_dom"/>
</dbReference>
<dbReference type="CDD" id="cd04595">
    <property type="entry name" value="CBS_pair_DHH_polyA_Pol_assoc"/>
    <property type="match status" value="1"/>
</dbReference>
<evidence type="ECO:0000259" key="13">
    <source>
        <dbReference type="PROSITE" id="PS51371"/>
    </source>
</evidence>
<evidence type="ECO:0000256" key="11">
    <source>
        <dbReference type="PROSITE-ProRule" id="PRU00703"/>
    </source>
</evidence>
<keyword evidence="11" id="KW-0129">CBS domain</keyword>
<dbReference type="RefSeq" id="WP_006583665.1">
    <property type="nucleotide sequence ID" value="NZ_CM001377.1"/>
</dbReference>
<protein>
    <submittedName>
        <fullName evidence="14">tRNA nucleotidyltransferase/poly(A) polymerase</fullName>
    </submittedName>
</protein>
<dbReference type="SMART" id="SM00116">
    <property type="entry name" value="CBS"/>
    <property type="match status" value="2"/>
</dbReference>
<dbReference type="SUPFAM" id="SSF64182">
    <property type="entry name" value="DHH phosphoesterases"/>
    <property type="match status" value="1"/>
</dbReference>